<name>A0A1U7H1F7_9CYAN</name>
<dbReference type="AlphaFoldDB" id="A0A1U7H1F7"/>
<dbReference type="EMBL" id="MRCA01000003">
    <property type="protein sequence ID" value="OKH14813.1"/>
    <property type="molecule type" value="Genomic_DNA"/>
</dbReference>
<gene>
    <name evidence="1" type="ORF">NIES592_08020</name>
</gene>
<keyword evidence="2" id="KW-1185">Reference proteome</keyword>
<accession>A0A1U7H1F7</accession>
<reference evidence="1 2" key="1">
    <citation type="submission" date="2016-11" db="EMBL/GenBank/DDBJ databases">
        <title>Draft Genome Sequences of Nine Cyanobacterial Strains from Diverse Habitats.</title>
        <authorList>
            <person name="Zhu T."/>
            <person name="Hou S."/>
            <person name="Lu X."/>
            <person name="Hess W.R."/>
        </authorList>
    </citation>
    <scope>NUCLEOTIDE SEQUENCE [LARGE SCALE GENOMIC DNA]</scope>
    <source>
        <strain evidence="1 2">NIES-592</strain>
    </source>
</reference>
<protein>
    <submittedName>
        <fullName evidence="1">Uncharacterized protein</fullName>
    </submittedName>
</protein>
<sequence length="141" mass="16506">MRDSSSNHHLYKKRIFYTTPEIRRAFYILAAIFNKQPAIYANEICKKWLKANFALIEPGKRKEPVNIYIDAQLEVDIEKELGRNSKQRSTLIYQCVKREVYVQIAKWGCKTPQQFIDLMTSEKPLEILGQVISDINTRLIA</sequence>
<evidence type="ECO:0000313" key="1">
    <source>
        <dbReference type="EMBL" id="OKH14813.1"/>
    </source>
</evidence>
<dbReference type="Proteomes" id="UP000186391">
    <property type="component" value="Unassembled WGS sequence"/>
</dbReference>
<proteinExistence type="predicted"/>
<comment type="caution">
    <text evidence="1">The sequence shown here is derived from an EMBL/GenBank/DDBJ whole genome shotgun (WGS) entry which is preliminary data.</text>
</comment>
<dbReference type="RefSeq" id="WP_073555410.1">
    <property type="nucleotide sequence ID" value="NZ_MRCA01000003.1"/>
</dbReference>
<organism evidence="1 2">
    <name type="scientific">Fischerella major NIES-592</name>
    <dbReference type="NCBI Taxonomy" id="210994"/>
    <lineage>
        <taxon>Bacteria</taxon>
        <taxon>Bacillati</taxon>
        <taxon>Cyanobacteriota</taxon>
        <taxon>Cyanophyceae</taxon>
        <taxon>Nostocales</taxon>
        <taxon>Hapalosiphonaceae</taxon>
        <taxon>Fischerella</taxon>
    </lineage>
</organism>
<dbReference type="OrthoDB" id="10006752at2"/>
<evidence type="ECO:0000313" key="2">
    <source>
        <dbReference type="Proteomes" id="UP000186391"/>
    </source>
</evidence>